<dbReference type="RefSeq" id="XP_062652650.1">
    <property type="nucleotide sequence ID" value="XM_062795428.1"/>
</dbReference>
<evidence type="ECO:0000313" key="4">
    <source>
        <dbReference type="Proteomes" id="UP001302602"/>
    </source>
</evidence>
<evidence type="ECO:0000313" key="3">
    <source>
        <dbReference type="EMBL" id="KAK4128879.1"/>
    </source>
</evidence>
<proteinExistence type="predicted"/>
<dbReference type="PANTHER" id="PTHR10701">
    <property type="entry name" value="SMALL NUCLEAR RIBONUCLEOPROTEIN-ASSOCIATED PROTEIN B AND N"/>
    <property type="match status" value="1"/>
</dbReference>
<gene>
    <name evidence="3" type="ORF">N657DRAFT_668025</name>
</gene>
<dbReference type="InterPro" id="IPR001163">
    <property type="entry name" value="Sm_dom_euk/arc"/>
</dbReference>
<dbReference type="SMART" id="SM00651">
    <property type="entry name" value="Sm"/>
    <property type="match status" value="1"/>
</dbReference>
<dbReference type="InterPro" id="IPR034110">
    <property type="entry name" value="LSMD1_Sm"/>
</dbReference>
<dbReference type="SUPFAM" id="SSF50182">
    <property type="entry name" value="Sm-like ribonucleoproteins"/>
    <property type="match status" value="1"/>
</dbReference>
<reference evidence="3" key="2">
    <citation type="submission" date="2023-05" db="EMBL/GenBank/DDBJ databases">
        <authorList>
            <consortium name="Lawrence Berkeley National Laboratory"/>
            <person name="Steindorff A."/>
            <person name="Hensen N."/>
            <person name="Bonometti L."/>
            <person name="Westerberg I."/>
            <person name="Brannstrom I.O."/>
            <person name="Guillou S."/>
            <person name="Cros-Aarteil S."/>
            <person name="Calhoun S."/>
            <person name="Haridas S."/>
            <person name="Kuo A."/>
            <person name="Mondo S."/>
            <person name="Pangilinan J."/>
            <person name="Riley R."/>
            <person name="Labutti K."/>
            <person name="Andreopoulos B."/>
            <person name="Lipzen A."/>
            <person name="Chen C."/>
            <person name="Yanf M."/>
            <person name="Daum C."/>
            <person name="Ng V."/>
            <person name="Clum A."/>
            <person name="Ohm R."/>
            <person name="Martin F."/>
            <person name="Silar P."/>
            <person name="Natvig D."/>
            <person name="Lalanne C."/>
            <person name="Gautier V."/>
            <person name="Ament-Velasquez S.L."/>
            <person name="Kruys A."/>
            <person name="Hutchinson M.I."/>
            <person name="Powell A.J."/>
            <person name="Barry K."/>
            <person name="Miller A.N."/>
            <person name="Grigoriev I.V."/>
            <person name="Debuchy R."/>
            <person name="Gladieux P."/>
            <person name="Thoren M.H."/>
            <person name="Johannesson H."/>
        </authorList>
    </citation>
    <scope>NUCLEOTIDE SEQUENCE</scope>
    <source>
        <strain evidence="3">CBS 731.68</strain>
    </source>
</reference>
<name>A0AAN6U9Z5_9PEZI</name>
<dbReference type="EMBL" id="MU853223">
    <property type="protein sequence ID" value="KAK4128879.1"/>
    <property type="molecule type" value="Genomic_DNA"/>
</dbReference>
<keyword evidence="4" id="KW-1185">Reference proteome</keyword>
<comment type="caution">
    <text evidence="3">The sequence shown here is derived from an EMBL/GenBank/DDBJ whole genome shotgun (WGS) entry which is preliminary data.</text>
</comment>
<dbReference type="InterPro" id="IPR050914">
    <property type="entry name" value="snRNP_SmB/NAA38-like"/>
</dbReference>
<dbReference type="InterPro" id="IPR010920">
    <property type="entry name" value="LSM_dom_sf"/>
</dbReference>
<feature type="compositionally biased region" description="Low complexity" evidence="1">
    <location>
        <begin position="65"/>
        <end position="78"/>
    </location>
</feature>
<dbReference type="GO" id="GO:0031417">
    <property type="term" value="C:NatC complex"/>
    <property type="evidence" value="ECO:0007669"/>
    <property type="project" value="InterPro"/>
</dbReference>
<sequence length="164" mass="17965">MSTSNSFLNPQSEKDELLTFLRSLINKNLRITITDNRMFWGTFKCTDAQSNIILQHTYEYRQPSAQQISEAAAAATALPSPPRANPPLSGEGDGAGDVGPGEESGHGKDRNKSKVKLDMTSRYLGLVVVPGHVITRIEVEEFVSQMRGRELKVLGVREHGVAVS</sequence>
<organism evidence="3 4">
    <name type="scientific">Parathielavia appendiculata</name>
    <dbReference type="NCBI Taxonomy" id="2587402"/>
    <lineage>
        <taxon>Eukaryota</taxon>
        <taxon>Fungi</taxon>
        <taxon>Dikarya</taxon>
        <taxon>Ascomycota</taxon>
        <taxon>Pezizomycotina</taxon>
        <taxon>Sordariomycetes</taxon>
        <taxon>Sordariomycetidae</taxon>
        <taxon>Sordariales</taxon>
        <taxon>Chaetomiaceae</taxon>
        <taxon>Parathielavia</taxon>
    </lineage>
</organism>
<evidence type="ECO:0000259" key="2">
    <source>
        <dbReference type="SMART" id="SM00651"/>
    </source>
</evidence>
<accession>A0AAN6U9Z5</accession>
<feature type="domain" description="Sm" evidence="2">
    <location>
        <begin position="19"/>
        <end position="139"/>
    </location>
</feature>
<dbReference type="Gene3D" id="2.30.30.100">
    <property type="match status" value="1"/>
</dbReference>
<feature type="compositionally biased region" description="Basic and acidic residues" evidence="1">
    <location>
        <begin position="103"/>
        <end position="114"/>
    </location>
</feature>
<feature type="region of interest" description="Disordered" evidence="1">
    <location>
        <begin position="65"/>
        <end position="114"/>
    </location>
</feature>
<dbReference type="AlphaFoldDB" id="A0AAN6U9Z5"/>
<dbReference type="Proteomes" id="UP001302602">
    <property type="component" value="Unassembled WGS sequence"/>
</dbReference>
<protein>
    <recommendedName>
        <fullName evidence="2">Sm domain-containing protein</fullName>
    </recommendedName>
</protein>
<dbReference type="GeneID" id="87832196"/>
<reference evidence="3" key="1">
    <citation type="journal article" date="2023" name="Mol. Phylogenet. Evol.">
        <title>Genome-scale phylogeny and comparative genomics of the fungal order Sordariales.</title>
        <authorList>
            <person name="Hensen N."/>
            <person name="Bonometti L."/>
            <person name="Westerberg I."/>
            <person name="Brannstrom I.O."/>
            <person name="Guillou S."/>
            <person name="Cros-Aarteil S."/>
            <person name="Calhoun S."/>
            <person name="Haridas S."/>
            <person name="Kuo A."/>
            <person name="Mondo S."/>
            <person name="Pangilinan J."/>
            <person name="Riley R."/>
            <person name="LaButti K."/>
            <person name="Andreopoulos B."/>
            <person name="Lipzen A."/>
            <person name="Chen C."/>
            <person name="Yan M."/>
            <person name="Daum C."/>
            <person name="Ng V."/>
            <person name="Clum A."/>
            <person name="Steindorff A."/>
            <person name="Ohm R.A."/>
            <person name="Martin F."/>
            <person name="Silar P."/>
            <person name="Natvig D.O."/>
            <person name="Lalanne C."/>
            <person name="Gautier V."/>
            <person name="Ament-Velasquez S.L."/>
            <person name="Kruys A."/>
            <person name="Hutchinson M.I."/>
            <person name="Powell A.J."/>
            <person name="Barry K."/>
            <person name="Miller A.N."/>
            <person name="Grigoriev I.V."/>
            <person name="Debuchy R."/>
            <person name="Gladieux P."/>
            <person name="Hiltunen Thoren M."/>
            <person name="Johannesson H."/>
        </authorList>
    </citation>
    <scope>NUCLEOTIDE SEQUENCE</scope>
    <source>
        <strain evidence="3">CBS 731.68</strain>
    </source>
</reference>
<evidence type="ECO:0000256" key="1">
    <source>
        <dbReference type="SAM" id="MobiDB-lite"/>
    </source>
</evidence>
<dbReference type="PANTHER" id="PTHR10701:SF5">
    <property type="entry name" value="N-ALPHA-ACETYLTRANSFERASE 38, NATC AUXILIARY SUBUNIT"/>
    <property type="match status" value="1"/>
</dbReference>
<dbReference type="Pfam" id="PF01423">
    <property type="entry name" value="LSM"/>
    <property type="match status" value="1"/>
</dbReference>
<dbReference type="CDD" id="cd06168">
    <property type="entry name" value="LSMD1"/>
    <property type="match status" value="1"/>
</dbReference>